<evidence type="ECO:0000313" key="1">
    <source>
        <dbReference type="EMBL" id="KAK9976529.1"/>
    </source>
</evidence>
<sequence length="99" mass="11574">MKTDLAKVFRMLPRTRLLFSFILPQLNWRGQTARTAYGVKWSRQWLNGVMAGFLAKRQMHCIRHSNIDLSHLIRDGVHLSPEGNKLLLKFLVTLYSKVH</sequence>
<dbReference type="AlphaFoldDB" id="A0AAW2AUV8"/>
<comment type="caution">
    <text evidence="1">The sequence shown here is derived from an EMBL/GenBank/DDBJ whole genome shotgun (WGS) entry which is preliminary data.</text>
</comment>
<keyword evidence="2" id="KW-1185">Reference proteome</keyword>
<dbReference type="SUPFAM" id="SSF52266">
    <property type="entry name" value="SGNH hydrolase"/>
    <property type="match status" value="1"/>
</dbReference>
<organism evidence="1 2">
    <name type="scientific">Culter alburnus</name>
    <name type="common">Topmouth culter</name>
    <dbReference type="NCBI Taxonomy" id="194366"/>
    <lineage>
        <taxon>Eukaryota</taxon>
        <taxon>Metazoa</taxon>
        <taxon>Chordata</taxon>
        <taxon>Craniata</taxon>
        <taxon>Vertebrata</taxon>
        <taxon>Euteleostomi</taxon>
        <taxon>Actinopterygii</taxon>
        <taxon>Neopterygii</taxon>
        <taxon>Teleostei</taxon>
        <taxon>Ostariophysi</taxon>
        <taxon>Cypriniformes</taxon>
        <taxon>Xenocyprididae</taxon>
        <taxon>Xenocypridinae</taxon>
        <taxon>Culter</taxon>
    </lineage>
</organism>
<proteinExistence type="predicted"/>
<gene>
    <name evidence="1" type="ORF">ABG768_021734</name>
</gene>
<evidence type="ECO:0000313" key="2">
    <source>
        <dbReference type="Proteomes" id="UP001479290"/>
    </source>
</evidence>
<accession>A0AAW2AUV8</accession>
<evidence type="ECO:0008006" key="3">
    <source>
        <dbReference type="Google" id="ProtNLM"/>
    </source>
</evidence>
<dbReference type="EMBL" id="JAWDJR010000004">
    <property type="protein sequence ID" value="KAK9976529.1"/>
    <property type="molecule type" value="Genomic_DNA"/>
</dbReference>
<dbReference type="Proteomes" id="UP001479290">
    <property type="component" value="Unassembled WGS sequence"/>
</dbReference>
<reference evidence="1 2" key="1">
    <citation type="submission" date="2024-05" db="EMBL/GenBank/DDBJ databases">
        <title>A high-quality chromosomal-level genome assembly of Topmouth culter (Culter alburnus).</title>
        <authorList>
            <person name="Zhao H."/>
        </authorList>
    </citation>
    <scope>NUCLEOTIDE SEQUENCE [LARGE SCALE GENOMIC DNA]</scope>
    <source>
        <strain evidence="1">CATC2023</strain>
        <tissue evidence="1">Muscle</tissue>
    </source>
</reference>
<name>A0AAW2AUV8_CULAL</name>
<protein>
    <recommendedName>
        <fullName evidence="3">SGNH hydrolase-type esterase domain-containing protein</fullName>
    </recommendedName>
</protein>